<protein>
    <submittedName>
        <fullName evidence="2">Uncharacterized protein</fullName>
    </submittedName>
</protein>
<feature type="compositionally biased region" description="Low complexity" evidence="1">
    <location>
        <begin position="51"/>
        <end position="60"/>
    </location>
</feature>
<feature type="compositionally biased region" description="Polar residues" evidence="1">
    <location>
        <begin position="61"/>
        <end position="75"/>
    </location>
</feature>
<keyword evidence="3" id="KW-1185">Reference proteome</keyword>
<feature type="compositionally biased region" description="Basic residues" evidence="1">
    <location>
        <begin position="1"/>
        <end position="11"/>
    </location>
</feature>
<dbReference type="Proteomes" id="UP000756921">
    <property type="component" value="Unassembled WGS sequence"/>
</dbReference>
<sequence>MRRLIPKRAKFTRRESYPGPLELCSPHPTTPPGALLACDSPHPHPHPHSHPAPGLHSSLPDSTQRPVSSAISIASLSPWPDGADTPRSGARFLTSAGMVPHELVPSFTRDIAVDSESALDPIAKGF</sequence>
<dbReference type="EMBL" id="WJXW01000004">
    <property type="protein sequence ID" value="KAF9736458.1"/>
    <property type="molecule type" value="Genomic_DNA"/>
</dbReference>
<accession>A0A9P6GJB5</accession>
<feature type="region of interest" description="Disordered" evidence="1">
    <location>
        <begin position="1"/>
        <end position="93"/>
    </location>
</feature>
<gene>
    <name evidence="2" type="ORF">PMIN01_04237</name>
</gene>
<dbReference type="AlphaFoldDB" id="A0A9P6GJB5"/>
<evidence type="ECO:0000313" key="2">
    <source>
        <dbReference type="EMBL" id="KAF9736458.1"/>
    </source>
</evidence>
<comment type="caution">
    <text evidence="2">The sequence shown here is derived from an EMBL/GenBank/DDBJ whole genome shotgun (WGS) entry which is preliminary data.</text>
</comment>
<evidence type="ECO:0000256" key="1">
    <source>
        <dbReference type="SAM" id="MobiDB-lite"/>
    </source>
</evidence>
<proteinExistence type="predicted"/>
<evidence type="ECO:0000313" key="3">
    <source>
        <dbReference type="Proteomes" id="UP000756921"/>
    </source>
</evidence>
<organism evidence="2 3">
    <name type="scientific">Paraphaeosphaeria minitans</name>
    <dbReference type="NCBI Taxonomy" id="565426"/>
    <lineage>
        <taxon>Eukaryota</taxon>
        <taxon>Fungi</taxon>
        <taxon>Dikarya</taxon>
        <taxon>Ascomycota</taxon>
        <taxon>Pezizomycotina</taxon>
        <taxon>Dothideomycetes</taxon>
        <taxon>Pleosporomycetidae</taxon>
        <taxon>Pleosporales</taxon>
        <taxon>Massarineae</taxon>
        <taxon>Didymosphaeriaceae</taxon>
        <taxon>Paraphaeosphaeria</taxon>
    </lineage>
</organism>
<reference evidence="2" key="1">
    <citation type="journal article" date="2020" name="Mol. Plant Microbe Interact.">
        <title>Genome Sequence of the Biocontrol Agent Coniothyrium minitans strain Conio (IMI 134523).</title>
        <authorList>
            <person name="Patel D."/>
            <person name="Shittu T.A."/>
            <person name="Baroncelli R."/>
            <person name="Muthumeenakshi S."/>
            <person name="Osborne T.H."/>
            <person name="Janganan T.K."/>
            <person name="Sreenivasaprasad S."/>
        </authorList>
    </citation>
    <scope>NUCLEOTIDE SEQUENCE</scope>
    <source>
        <strain evidence="2">Conio</strain>
    </source>
</reference>
<name>A0A9P6GJB5_9PLEO</name>